<gene>
    <name evidence="1" type="ORF">C0Q70_15047</name>
</gene>
<dbReference type="Proteomes" id="UP000245119">
    <property type="component" value="Linkage Group LG9"/>
</dbReference>
<organism evidence="1 2">
    <name type="scientific">Pomacea canaliculata</name>
    <name type="common">Golden apple snail</name>
    <dbReference type="NCBI Taxonomy" id="400727"/>
    <lineage>
        <taxon>Eukaryota</taxon>
        <taxon>Metazoa</taxon>
        <taxon>Spiralia</taxon>
        <taxon>Lophotrochozoa</taxon>
        <taxon>Mollusca</taxon>
        <taxon>Gastropoda</taxon>
        <taxon>Caenogastropoda</taxon>
        <taxon>Architaenioglossa</taxon>
        <taxon>Ampullarioidea</taxon>
        <taxon>Ampullariidae</taxon>
        <taxon>Pomacea</taxon>
    </lineage>
</organism>
<reference evidence="1 2" key="1">
    <citation type="submission" date="2018-04" db="EMBL/GenBank/DDBJ databases">
        <title>The genome of golden apple snail Pomacea canaliculata provides insight into stress tolerance and invasive adaptation.</title>
        <authorList>
            <person name="Liu C."/>
            <person name="Liu B."/>
            <person name="Ren Y."/>
            <person name="Zhang Y."/>
            <person name="Wang H."/>
            <person name="Li S."/>
            <person name="Jiang F."/>
            <person name="Yin L."/>
            <person name="Zhang G."/>
            <person name="Qian W."/>
            <person name="Fan W."/>
        </authorList>
    </citation>
    <scope>NUCLEOTIDE SEQUENCE [LARGE SCALE GENOMIC DNA]</scope>
    <source>
        <strain evidence="1">SZHN2017</strain>
        <tissue evidence="1">Muscle</tissue>
    </source>
</reference>
<proteinExistence type="predicted"/>
<sequence>MSKKDRRKVLAQIWGTPTSRDIDIIDEGKQIVVASSSSGIIPWWLHIFQAVYPNIKYLEKGEIIKLKPTVDVTVKLNKTTRLMRISGKNHWPWFVDNFERLLEQGNEEAERLSDAPSSENSVTRYLQLDKDDELVQDLLDQIPEGGGIMQNDFIMRVWKALLDDWFGVGAAVFVVTPSIDSERLFQMLLLMLRNKGTGFSVTLVTPAKSATGEKFSKVMDLTKRRMKEVKVTTPAGHQKHLLSEVKMQWVLDTVKVIHEEFSTNFIAAYKDDEAEVLTTTAYFHKSHFHFNQKDNVCYNRLPTRDLKRNYLLPLNITSNII</sequence>
<accession>A0A2T7NTT1</accession>
<protein>
    <submittedName>
        <fullName evidence="1">Uncharacterized protein</fullName>
    </submittedName>
</protein>
<keyword evidence="2" id="KW-1185">Reference proteome</keyword>
<dbReference type="AlphaFoldDB" id="A0A2T7NTT1"/>
<dbReference type="OMA" id="AQIWGTP"/>
<dbReference type="OrthoDB" id="6275860at2759"/>
<evidence type="ECO:0000313" key="1">
    <source>
        <dbReference type="EMBL" id="PVD24564.1"/>
    </source>
</evidence>
<name>A0A2T7NTT1_POMCA</name>
<comment type="caution">
    <text evidence="1">The sequence shown here is derived from an EMBL/GenBank/DDBJ whole genome shotgun (WGS) entry which is preliminary data.</text>
</comment>
<dbReference type="EMBL" id="PZQS01000009">
    <property type="protein sequence ID" value="PVD24564.1"/>
    <property type="molecule type" value="Genomic_DNA"/>
</dbReference>
<evidence type="ECO:0000313" key="2">
    <source>
        <dbReference type="Proteomes" id="UP000245119"/>
    </source>
</evidence>